<evidence type="ECO:0000256" key="5">
    <source>
        <dbReference type="ARBA" id="ARBA00022737"/>
    </source>
</evidence>
<keyword evidence="8" id="KW-0539">Nucleus</keyword>
<evidence type="ECO:0000313" key="15">
    <source>
        <dbReference type="Proteomes" id="UP000014064"/>
    </source>
</evidence>
<dbReference type="InterPro" id="IPR032430">
    <property type="entry name" value="Blm10_mid"/>
</dbReference>
<dbReference type="eggNOG" id="KOG1851">
    <property type="taxonomic scope" value="Eukaryota"/>
</dbReference>
<dbReference type="GO" id="GO:0070628">
    <property type="term" value="F:proteasome binding"/>
    <property type="evidence" value="ECO:0007669"/>
    <property type="project" value="InterPro"/>
</dbReference>
<dbReference type="GO" id="GO:0005829">
    <property type="term" value="C:cytosol"/>
    <property type="evidence" value="ECO:0007669"/>
    <property type="project" value="TreeGrafter"/>
</dbReference>
<dbReference type="InterPro" id="IPR021843">
    <property type="entry name" value="PSME4_C"/>
</dbReference>
<evidence type="ECO:0000259" key="11">
    <source>
        <dbReference type="Pfam" id="PF11919"/>
    </source>
</evidence>
<evidence type="ECO:0000259" key="12">
    <source>
        <dbReference type="Pfam" id="PF16507"/>
    </source>
</evidence>
<feature type="domain" description="Proteasome activator complex subunit 4 C-terminal" evidence="11">
    <location>
        <begin position="1972"/>
        <end position="2060"/>
    </location>
</feature>
<evidence type="ECO:0000259" key="13">
    <source>
        <dbReference type="Pfam" id="PF23096"/>
    </source>
</evidence>
<dbReference type="PROSITE" id="PS50077">
    <property type="entry name" value="HEAT_REPEAT"/>
    <property type="match status" value="1"/>
</dbReference>
<comment type="similarity">
    <text evidence="3">Belongs to the BLM10 family.</text>
</comment>
<evidence type="ECO:0000256" key="2">
    <source>
        <dbReference type="ARBA" id="ARBA00004496"/>
    </source>
</evidence>
<organism evidence="14 15">
    <name type="scientific">Wallemia ichthyophaga (strain EXF-994 / CBS 113033)</name>
    <dbReference type="NCBI Taxonomy" id="1299270"/>
    <lineage>
        <taxon>Eukaryota</taxon>
        <taxon>Fungi</taxon>
        <taxon>Dikarya</taxon>
        <taxon>Basidiomycota</taxon>
        <taxon>Wallemiomycotina</taxon>
        <taxon>Wallemiomycetes</taxon>
        <taxon>Wallemiales</taxon>
        <taxon>Wallemiaceae</taxon>
        <taxon>Wallemia</taxon>
    </lineage>
</organism>
<keyword evidence="14" id="KW-0647">Proteasome</keyword>
<feature type="compositionally biased region" description="Basic and acidic residues" evidence="10">
    <location>
        <begin position="88"/>
        <end position="102"/>
    </location>
</feature>
<reference evidence="15" key="1">
    <citation type="journal article" date="2013" name="BMC Genomics">
        <title>Genome and transcriptome sequencing of the halophilic fungus Wallemia ichthyophaga: haloadaptations present and absent.</title>
        <authorList>
            <person name="Zajc J."/>
            <person name="Liu Y."/>
            <person name="Dai W."/>
            <person name="Yang Z."/>
            <person name="Hu J."/>
            <person name="Gostincar C."/>
            <person name="Gunde-Cimerman N."/>
        </authorList>
    </citation>
    <scope>NUCLEOTIDE SEQUENCE [LARGE SCALE GENOMIC DNA]</scope>
    <source>
        <strain evidence="15">EXF-994 / CBS 113033</strain>
    </source>
</reference>
<dbReference type="PANTHER" id="PTHR32170:SF3">
    <property type="entry name" value="PROTEASOME ACTIVATOR COMPLEX SUBUNIT 4"/>
    <property type="match status" value="1"/>
</dbReference>
<dbReference type="GeneID" id="20377273"/>
<proteinExistence type="inferred from homology"/>
<dbReference type="OMA" id="ECTQLVP"/>
<keyword evidence="15" id="KW-1185">Reference proteome</keyword>
<dbReference type="GO" id="GO:0010499">
    <property type="term" value="P:proteasomal ubiquitin-independent protein catabolic process"/>
    <property type="evidence" value="ECO:0007669"/>
    <property type="project" value="TreeGrafter"/>
</dbReference>
<keyword evidence="6" id="KW-0227">DNA damage</keyword>
<evidence type="ECO:0000256" key="4">
    <source>
        <dbReference type="ARBA" id="ARBA00022490"/>
    </source>
</evidence>
<dbReference type="Pfam" id="PF23096">
    <property type="entry name" value="HEAT_PSME4"/>
    <property type="match status" value="1"/>
</dbReference>
<dbReference type="Proteomes" id="UP000014064">
    <property type="component" value="Unassembled WGS sequence"/>
</dbReference>
<dbReference type="HOGENOM" id="CLU_000772_3_0_1"/>
<evidence type="ECO:0000313" key="14">
    <source>
        <dbReference type="EMBL" id="EOR01535.1"/>
    </source>
</evidence>
<feature type="domain" description="Proteasome activator Blm10 middle HEAT repeats region" evidence="12">
    <location>
        <begin position="485"/>
        <end position="1026"/>
    </location>
</feature>
<comment type="subcellular location">
    <subcellularLocation>
        <location evidence="2">Cytoplasm</location>
    </subcellularLocation>
    <subcellularLocation>
        <location evidence="1">Nucleus speckle</location>
    </subcellularLocation>
</comment>
<sequence>MSEHPVLKTPPPPASIDVHAQKKYSEGIRLFTENMWQNERKAMEKRARTGEGINRKASIKDKNNDNMTDIEDYSSDDSTDSEIDLTEDEMKPSAGRDEDSRVKATHQFKHIPYQVESLEEMDSRLDHIIHKLINAAKANDWDISFSIWDHRLQAWLSLKYPMTRERRVQLTRLYYQLLVTPGMDGRFINLFANRLMSLISSKKRISIKDIVLPWKPLYDILSTELFPKQRETSRKNITNNLLTLTEYAQRFFHPSEYQNMLDTILPQMDGSSVDSIISTQAFLVQFLPLSHPQYWLPITFRIWETFNSSHIDDQHLDLVARLTEKHLDPSISDPRFIDSLAPAPSDIPSVGRPPKDKSADSSWKGIRKDIGILTEAQFDTVMQKALSSFNIAVGKLRGGDTLGPDGKISQNVLNLKKPTNRTFSLAIILVYSMSQDAGVAASSAAGTPISETPVNKSKNQLSAPTVGGSSAFNKHLGGSKALDALNKLILNTETYFHPSNWGAHTFALTYFISDTSSLFLERWNDEQKPDCKTPLQWRLTKQMKKEFVHSLRTVALLSMFSKDPISITNTQSCLRNLALLEPDLIYPALMERAYPSLEALTETHRTSAVITALSTVAPHLVSRSKYYAGAKDLLPLLEFSLPGIDMNDPTKTIATCMFIITSLHSVRIGDATSEGSDEVDAHRRKSVNPMDLDGCAPIEVSSPVETSFPEGREANDPPLTPEEADNLIRTSTSSFGDWVIEFFRRVFILCENLPEEGGKHNRVGGRIEESVIHTLMSACEVVCGALSPPIFQLALKQVFQYVSTTTRANSVRVIGQLVSCFAKADAEKTLKQFLGWSISTVKIELHHGASGERTTSTSTPFAGDTSLHWALAVLTGCLSHCGKALLAYKSDIVDILKLTATACKSERGYMWSSSVLQRVLQTLVQYYTTSTRFVNDEEWNSPSFARNHFQHWGRLYEGGDVDVEWHIPSLEEFDMAVELFEQILEPEMKDLDNLSSTSTKSKDWSNDFCRKTLHLRHSLTAIASLLQTEAPDKGREVSDWGEFPQNFVEKQPPFKSQGVLSEDDPRIQYFNQFRFRFGELLHKVARTFTNPNEQNESSDSIDCVKAFLRSLRVFMSENGMDSTHYENTRRRYTFHKSVNKIIPRQKEWPRMTFVRRASYLHATRLHLNTFNRQRSQLDDMLLDDVLELSLSSYTAVRKTAQNTLHQLAVFYDGTKALSMDKILDALKPGVDVDRKKGALFVLMNKSWVSYYLLHFDQFKRTILALLSAQTEEKPSIQNLIQNLSREVVVRMPEINALTSRLKCKQTENVIEKLEKELGGESVDSQELIAEVANAAAGRVEHREELYEELMPQVLEFAESSNTHWRYQLIAQRVLKNLIRRDKPMSERLTRYFLANTISDHPKIREHAYGSITKILHFVKLRTFGQGTNLNEKLLLKNTKNPLKKTVKIEDDASFTTDKYLNQFKQPISDWSSDVLLQDKAQSGWLCWGPSLEVYELPPVNRFPFEWENESSASVQAITETVMSIDWWNKFISQLSIESSSTTPSYDHVNFIKSIFAMSEKPLTLLKTVIEPLLEDVGDRHKQRAASELLSGLLRGVKHWPKYASDDLWSWLTPKLDFLSNVRPDSAATWEVFVINALYHRDPRRLLPLVSWIVNRGDLNRNASSSAWSQAYSINLLRLVVKTVSWRFSAWSAEIGDMYWSFDALNHDYAEVRANIAKTLQKLNRSQLHPSFANVDDLQRVSETVPSDKIIIKHNVEQKTLGHVRNIKKYLAFEYNNRLPPPKSSLSTYDKIGLTILRFIWDALHDSTRCSFYPISIELLPDFFNMRELSDSPDLQATAQSVLSLFAVIPPPREYSEPVVRTLLDVVGSSTRYRVRLHALPITAVFYFFQLPHISQSTTLGVMEELYKLLRDQNIEVRERAAETLSGIVRCSQRSYTLDLKKRFTDTVSAHSLLPRRRMESGEVNSSYAPAVLKLHSGILGICALINAFPYDVPSWMPELLTGVLAEHVSSSDTVISSTIRKTAQDWRRTHQDSWSENIHKFSEEQLSELSSLFLGECYFA</sequence>
<dbReference type="InterPro" id="IPR011989">
    <property type="entry name" value="ARM-like"/>
</dbReference>
<dbReference type="PANTHER" id="PTHR32170">
    <property type="entry name" value="PROTEASOME ACTIVATOR COMPLEX SUBUNIT 4"/>
    <property type="match status" value="1"/>
</dbReference>
<dbReference type="GO" id="GO:0016504">
    <property type="term" value="F:peptidase activator activity"/>
    <property type="evidence" value="ECO:0007669"/>
    <property type="project" value="InterPro"/>
</dbReference>
<evidence type="ECO:0000256" key="1">
    <source>
        <dbReference type="ARBA" id="ARBA00004324"/>
    </source>
</evidence>
<dbReference type="RefSeq" id="XP_009267797.1">
    <property type="nucleotide sequence ID" value="XM_009269522.1"/>
</dbReference>
<evidence type="ECO:0000256" key="7">
    <source>
        <dbReference type="ARBA" id="ARBA00023204"/>
    </source>
</evidence>
<dbReference type="InterPro" id="IPR035309">
    <property type="entry name" value="PSME4"/>
</dbReference>
<keyword evidence="7" id="KW-0234">DNA repair</keyword>
<feature type="region of interest" description="Disordered" evidence="10">
    <location>
        <begin position="41"/>
        <end position="102"/>
    </location>
</feature>
<evidence type="ECO:0000256" key="8">
    <source>
        <dbReference type="ARBA" id="ARBA00023242"/>
    </source>
</evidence>
<dbReference type="GO" id="GO:0006281">
    <property type="term" value="P:DNA repair"/>
    <property type="evidence" value="ECO:0007669"/>
    <property type="project" value="UniProtKB-KW"/>
</dbReference>
<keyword evidence="4" id="KW-0963">Cytoplasm</keyword>
<dbReference type="EMBL" id="KE007230">
    <property type="protein sequence ID" value="EOR01535.1"/>
    <property type="molecule type" value="Genomic_DNA"/>
</dbReference>
<dbReference type="InterPro" id="IPR016024">
    <property type="entry name" value="ARM-type_fold"/>
</dbReference>
<keyword evidence="5" id="KW-0677">Repeat</keyword>
<dbReference type="Pfam" id="PF16507">
    <property type="entry name" value="HEAT_PSME4_mid"/>
    <property type="match status" value="1"/>
</dbReference>
<dbReference type="Gene3D" id="1.25.10.10">
    <property type="entry name" value="Leucine-rich Repeat Variant"/>
    <property type="match status" value="1"/>
</dbReference>
<dbReference type="STRING" id="1299270.R9AHC8"/>
<feature type="domain" description="Proteasome activator complex subunit 4-like HEAT repeat-like" evidence="13">
    <location>
        <begin position="1389"/>
        <end position="1655"/>
    </location>
</feature>
<feature type="region of interest" description="Disordered" evidence="10">
    <location>
        <begin position="342"/>
        <end position="362"/>
    </location>
</feature>
<dbReference type="Pfam" id="PF11919">
    <property type="entry name" value="PSME4_C"/>
    <property type="match status" value="1"/>
</dbReference>
<feature type="compositionally biased region" description="Acidic residues" evidence="10">
    <location>
        <begin position="68"/>
        <end position="87"/>
    </location>
</feature>
<dbReference type="InterPro" id="IPR055455">
    <property type="entry name" value="HEAT_PSME4"/>
</dbReference>
<evidence type="ECO:0000256" key="3">
    <source>
        <dbReference type="ARBA" id="ARBA00005739"/>
    </source>
</evidence>
<protein>
    <submittedName>
        <fullName evidence="14">Proteasome activator complex subunit 4</fullName>
    </submittedName>
</protein>
<dbReference type="GO" id="GO:0016607">
    <property type="term" value="C:nuclear speck"/>
    <property type="evidence" value="ECO:0007669"/>
    <property type="project" value="UniProtKB-SubCell"/>
</dbReference>
<feature type="repeat" description="HEAT" evidence="9">
    <location>
        <begin position="1901"/>
        <end position="1939"/>
    </location>
</feature>
<dbReference type="GO" id="GO:0000502">
    <property type="term" value="C:proteasome complex"/>
    <property type="evidence" value="ECO:0007669"/>
    <property type="project" value="UniProtKB-KW"/>
</dbReference>
<evidence type="ECO:0000256" key="10">
    <source>
        <dbReference type="SAM" id="MobiDB-lite"/>
    </source>
</evidence>
<name>R9AHC8_WALI9</name>
<evidence type="ECO:0000256" key="9">
    <source>
        <dbReference type="PROSITE-ProRule" id="PRU00103"/>
    </source>
</evidence>
<accession>R9AHC8</accession>
<dbReference type="InterPro" id="IPR021133">
    <property type="entry name" value="HEAT_type_2"/>
</dbReference>
<dbReference type="OrthoDB" id="17907at2759"/>
<dbReference type="KEGG" id="wic:J056_004321"/>
<feature type="region of interest" description="Disordered" evidence="10">
    <location>
        <begin position="702"/>
        <end position="724"/>
    </location>
</feature>
<gene>
    <name evidence="14" type="ORF">J056_004321</name>
</gene>
<evidence type="ECO:0000256" key="6">
    <source>
        <dbReference type="ARBA" id="ARBA00022763"/>
    </source>
</evidence>
<dbReference type="SUPFAM" id="SSF48371">
    <property type="entry name" value="ARM repeat"/>
    <property type="match status" value="1"/>
</dbReference>